<dbReference type="SUPFAM" id="SSF143081">
    <property type="entry name" value="BB1717-like"/>
    <property type="match status" value="1"/>
</dbReference>
<dbReference type="GO" id="GO:0016829">
    <property type="term" value="F:lyase activity"/>
    <property type="evidence" value="ECO:0007669"/>
    <property type="project" value="UniProtKB-KW"/>
</dbReference>
<evidence type="ECO:0000313" key="10">
    <source>
        <dbReference type="Proteomes" id="UP000272117"/>
    </source>
</evidence>
<dbReference type="OrthoDB" id="9782620at2"/>
<gene>
    <name evidence="9" type="ORF">EFB08_17465</name>
</gene>
<proteinExistence type="inferred from homology"/>
<evidence type="ECO:0000256" key="4">
    <source>
        <dbReference type="ARBA" id="ARBA00022801"/>
    </source>
</evidence>
<keyword evidence="4 8" id="KW-0378">Hydrolase</keyword>
<name>A0A3M9MF17_9BACT</name>
<evidence type="ECO:0000256" key="5">
    <source>
        <dbReference type="ARBA" id="ARBA00023124"/>
    </source>
</evidence>
<sequence length="232" mass="26433">MCGRYSVIPKKKKAVAGQKGSVAEVLAKYQKEARYNAAPTQLLPVITSQEPDKVQHFSWGLLPSWAREKELGLRPINARMETILEKPSFRKLIGSKRCLIPADSFYEWKRVGKTKTPYRILLRNEQLFTFAGLWDAWVDRSTGEVLHTFTVITTEPNELMAGIHNRMPVILHPEEERIWLSGTDDIKLLAELLKPYPDEEMKAYPVSTLVNSPKNDTPEILQPMAWQGGLFG</sequence>
<evidence type="ECO:0000256" key="8">
    <source>
        <dbReference type="RuleBase" id="RU364100"/>
    </source>
</evidence>
<reference evidence="9 10" key="1">
    <citation type="submission" date="2018-11" db="EMBL/GenBank/DDBJ databases">
        <title>Rufibacter latericius sp. nov., isolated from water in Baiyang Lake.</title>
        <authorList>
            <person name="Yang Y."/>
        </authorList>
    </citation>
    <scope>NUCLEOTIDE SEQUENCE [LARGE SCALE GENOMIC DNA]</scope>
    <source>
        <strain evidence="9 10">R-22-1c-1</strain>
    </source>
</reference>
<keyword evidence="3" id="KW-0227">DNA damage</keyword>
<dbReference type="EC" id="3.4.-.-" evidence="8"/>
<dbReference type="PANTHER" id="PTHR13604">
    <property type="entry name" value="DC12-RELATED"/>
    <property type="match status" value="1"/>
</dbReference>
<dbReference type="GO" id="GO:0003697">
    <property type="term" value="F:single-stranded DNA binding"/>
    <property type="evidence" value="ECO:0007669"/>
    <property type="project" value="InterPro"/>
</dbReference>
<dbReference type="GO" id="GO:0106300">
    <property type="term" value="P:protein-DNA covalent cross-linking repair"/>
    <property type="evidence" value="ECO:0007669"/>
    <property type="project" value="InterPro"/>
</dbReference>
<dbReference type="InterPro" id="IPR003738">
    <property type="entry name" value="SRAP"/>
</dbReference>
<organism evidence="9 10">
    <name type="scientific">Rufibacter latericius</name>
    <dbReference type="NCBI Taxonomy" id="2487040"/>
    <lineage>
        <taxon>Bacteria</taxon>
        <taxon>Pseudomonadati</taxon>
        <taxon>Bacteroidota</taxon>
        <taxon>Cytophagia</taxon>
        <taxon>Cytophagales</taxon>
        <taxon>Hymenobacteraceae</taxon>
        <taxon>Rufibacter</taxon>
    </lineage>
</organism>
<evidence type="ECO:0000256" key="2">
    <source>
        <dbReference type="ARBA" id="ARBA00022670"/>
    </source>
</evidence>
<comment type="caution">
    <text evidence="9">The sequence shown here is derived from an EMBL/GenBank/DDBJ whole genome shotgun (WGS) entry which is preliminary data.</text>
</comment>
<dbReference type="RefSeq" id="WP_123128251.1">
    <property type="nucleotide sequence ID" value="NZ_RJJD01000013.1"/>
</dbReference>
<dbReference type="Gene3D" id="3.90.1680.10">
    <property type="entry name" value="SOS response associated peptidase-like"/>
    <property type="match status" value="1"/>
</dbReference>
<dbReference type="InterPro" id="IPR036590">
    <property type="entry name" value="SRAP-like"/>
</dbReference>
<evidence type="ECO:0000313" key="9">
    <source>
        <dbReference type="EMBL" id="RNI24161.1"/>
    </source>
</evidence>
<evidence type="ECO:0000256" key="3">
    <source>
        <dbReference type="ARBA" id="ARBA00022763"/>
    </source>
</evidence>
<keyword evidence="7" id="KW-0456">Lyase</keyword>
<dbReference type="Pfam" id="PF02586">
    <property type="entry name" value="SRAP"/>
    <property type="match status" value="1"/>
</dbReference>
<evidence type="ECO:0000256" key="1">
    <source>
        <dbReference type="ARBA" id="ARBA00008136"/>
    </source>
</evidence>
<dbReference type="Proteomes" id="UP000272117">
    <property type="component" value="Unassembled WGS sequence"/>
</dbReference>
<dbReference type="GO" id="GO:0006508">
    <property type="term" value="P:proteolysis"/>
    <property type="evidence" value="ECO:0007669"/>
    <property type="project" value="UniProtKB-KW"/>
</dbReference>
<dbReference type="EMBL" id="RJJD01000013">
    <property type="protein sequence ID" value="RNI24161.1"/>
    <property type="molecule type" value="Genomic_DNA"/>
</dbReference>
<dbReference type="AlphaFoldDB" id="A0A3M9MF17"/>
<dbReference type="PANTHER" id="PTHR13604:SF0">
    <property type="entry name" value="ABASIC SITE PROCESSING PROTEIN HMCES"/>
    <property type="match status" value="1"/>
</dbReference>
<keyword evidence="6" id="KW-0238">DNA-binding</keyword>
<keyword evidence="2 8" id="KW-0645">Protease</keyword>
<keyword evidence="5" id="KW-0190">Covalent protein-DNA linkage</keyword>
<accession>A0A3M9MF17</accession>
<keyword evidence="10" id="KW-1185">Reference proteome</keyword>
<comment type="similarity">
    <text evidence="1 8">Belongs to the SOS response-associated peptidase family.</text>
</comment>
<dbReference type="GO" id="GO:0008233">
    <property type="term" value="F:peptidase activity"/>
    <property type="evidence" value="ECO:0007669"/>
    <property type="project" value="UniProtKB-KW"/>
</dbReference>
<evidence type="ECO:0000256" key="7">
    <source>
        <dbReference type="ARBA" id="ARBA00023239"/>
    </source>
</evidence>
<protein>
    <recommendedName>
        <fullName evidence="8">Abasic site processing protein</fullName>
        <ecNumber evidence="8">3.4.-.-</ecNumber>
    </recommendedName>
</protein>
<evidence type="ECO:0000256" key="6">
    <source>
        <dbReference type="ARBA" id="ARBA00023125"/>
    </source>
</evidence>